<feature type="non-terminal residue" evidence="1">
    <location>
        <position position="1"/>
    </location>
</feature>
<dbReference type="OrthoDB" id="407410at2759"/>
<sequence length="109" mass="12734">NNWSRAEINNYEPNEMSLNHQLYLRVEILLKSSVTKKISTNSTASISDEISVNAILIKISPELYTPLSRLTYILNFLSNSLPSRIFNHIYKEISKEIEDFLWERILMKS</sequence>
<protein>
    <submittedName>
        <fullName evidence="1">6471_t:CDS:1</fullName>
    </submittedName>
</protein>
<dbReference type="Pfam" id="PF04437">
    <property type="entry name" value="RINT1_TIP1"/>
    <property type="match status" value="1"/>
</dbReference>
<dbReference type="EMBL" id="CAJVPS010052865">
    <property type="protein sequence ID" value="CAG8771700.1"/>
    <property type="molecule type" value="Genomic_DNA"/>
</dbReference>
<dbReference type="InterPro" id="IPR042044">
    <property type="entry name" value="EXOC6PINT-1/Sec15/Tip20_C_dom2"/>
</dbReference>
<accession>A0A9N9JBC8</accession>
<proteinExistence type="predicted"/>
<dbReference type="Proteomes" id="UP000789508">
    <property type="component" value="Unassembled WGS sequence"/>
</dbReference>
<dbReference type="GO" id="GO:0006888">
    <property type="term" value="P:endoplasmic reticulum to Golgi vesicle-mediated transport"/>
    <property type="evidence" value="ECO:0007669"/>
    <property type="project" value="InterPro"/>
</dbReference>
<gene>
    <name evidence="1" type="ORF">ALEPTO_LOCUS14176</name>
</gene>
<organism evidence="1 2">
    <name type="scientific">Ambispora leptoticha</name>
    <dbReference type="NCBI Taxonomy" id="144679"/>
    <lineage>
        <taxon>Eukaryota</taxon>
        <taxon>Fungi</taxon>
        <taxon>Fungi incertae sedis</taxon>
        <taxon>Mucoromycota</taxon>
        <taxon>Glomeromycotina</taxon>
        <taxon>Glomeromycetes</taxon>
        <taxon>Archaeosporales</taxon>
        <taxon>Ambisporaceae</taxon>
        <taxon>Ambispora</taxon>
    </lineage>
</organism>
<name>A0A9N9JBC8_9GLOM</name>
<dbReference type="Gene3D" id="1.20.58.670">
    <property type="entry name" value="Dsl1p vesicle tethering complex, Tip20p subunit, domain D"/>
    <property type="match status" value="1"/>
</dbReference>
<keyword evidence="2" id="KW-1185">Reference proteome</keyword>
<dbReference type="GO" id="GO:0006890">
    <property type="term" value="P:retrograde vesicle-mediated transport, Golgi to endoplasmic reticulum"/>
    <property type="evidence" value="ECO:0007669"/>
    <property type="project" value="InterPro"/>
</dbReference>
<evidence type="ECO:0000313" key="2">
    <source>
        <dbReference type="Proteomes" id="UP000789508"/>
    </source>
</evidence>
<dbReference type="AlphaFoldDB" id="A0A9N9JBC8"/>
<dbReference type="InterPro" id="IPR007528">
    <property type="entry name" value="RINT1_Tip20"/>
</dbReference>
<dbReference type="GO" id="GO:0070939">
    <property type="term" value="C:Dsl1/NZR complex"/>
    <property type="evidence" value="ECO:0007669"/>
    <property type="project" value="InterPro"/>
</dbReference>
<reference evidence="1" key="1">
    <citation type="submission" date="2021-06" db="EMBL/GenBank/DDBJ databases">
        <authorList>
            <person name="Kallberg Y."/>
            <person name="Tangrot J."/>
            <person name="Rosling A."/>
        </authorList>
    </citation>
    <scope>NUCLEOTIDE SEQUENCE</scope>
    <source>
        <strain evidence="1">FL130A</strain>
    </source>
</reference>
<comment type="caution">
    <text evidence="1">The sequence shown here is derived from an EMBL/GenBank/DDBJ whole genome shotgun (WGS) entry which is preliminary data.</text>
</comment>
<evidence type="ECO:0000313" key="1">
    <source>
        <dbReference type="EMBL" id="CAG8771700.1"/>
    </source>
</evidence>